<name>A0A1H0WE81_9PSEU</name>
<dbReference type="PANTHER" id="PTHR28657:SF5">
    <property type="entry name" value="INDOLEAMINE 2,3-DIOXYGENASE"/>
    <property type="match status" value="1"/>
</dbReference>
<evidence type="ECO:0000313" key="3">
    <source>
        <dbReference type="EMBL" id="SDP88785.1"/>
    </source>
</evidence>
<keyword evidence="2" id="KW-0408">Iron</keyword>
<accession>A0A1H0WE81</accession>
<gene>
    <name evidence="3" type="ORF">SAMN05421507_118144</name>
</gene>
<evidence type="ECO:0000313" key="4">
    <source>
        <dbReference type="Proteomes" id="UP000199691"/>
    </source>
</evidence>
<dbReference type="GO" id="GO:0019441">
    <property type="term" value="P:L-tryptophan catabolic process to kynurenine"/>
    <property type="evidence" value="ECO:0007669"/>
    <property type="project" value="InterPro"/>
</dbReference>
<sequence length="425" mass="46278">MMPEPDSLAQHVVTCSADSARNLDGDITVDHGFLPRAVASPPLTGQHAAWEQVAARLPELAFAKHAQAVIADLPPLAAGPEDLPDDQVKRAATVLGLLAHSYWRFGVARMYVSRNRDIPDQLPPAIKQPWQEVCRRLGRDSAGLTLEDWVFNNVTFSRPGLVGPAGEYRVEDAVIENLRPSVPVYGNQAEQVFTSAFFEINAAATPMVRELCRLEQVMREGGPGAHEEVCRILLVAAECARRATKSFRRVSPRSDSTTFCDPVDWAKTLVTWTVPPPGYPTGPSGSATPLVHLFDALIGRTQYDSTLGVFAQELRGSQLPQKHRFFFDLVRDLDLRGYVAGLSKAAPARYAAVVEAFNEAVSAFAGDSGFLGVHKGKVVNYLGVGTIVGRNQSTAHDQTFIADATWTEMAGKLQHARDERTGLAI</sequence>
<dbReference type="Proteomes" id="UP000199691">
    <property type="component" value="Unassembled WGS sequence"/>
</dbReference>
<dbReference type="PANTHER" id="PTHR28657">
    <property type="entry name" value="INDOLEAMINE 2,3-DIOXYGENASE"/>
    <property type="match status" value="1"/>
</dbReference>
<dbReference type="OrthoDB" id="151099at2"/>
<keyword evidence="3" id="KW-0223">Dioxygenase</keyword>
<dbReference type="Gene3D" id="1.20.58.480">
    <property type="match status" value="1"/>
</dbReference>
<dbReference type="GO" id="GO:0020037">
    <property type="term" value="F:heme binding"/>
    <property type="evidence" value="ECO:0007669"/>
    <property type="project" value="InterPro"/>
</dbReference>
<dbReference type="GO" id="GO:0033754">
    <property type="term" value="F:indoleamine 2,3-dioxygenase activity"/>
    <property type="evidence" value="ECO:0007669"/>
    <property type="project" value="TreeGrafter"/>
</dbReference>
<keyword evidence="1" id="KW-0479">Metal-binding</keyword>
<reference evidence="4" key="1">
    <citation type="submission" date="2016-10" db="EMBL/GenBank/DDBJ databases">
        <authorList>
            <person name="Varghese N."/>
            <person name="Submissions S."/>
        </authorList>
    </citation>
    <scope>NUCLEOTIDE SEQUENCE [LARGE SCALE GENOMIC DNA]</scope>
    <source>
        <strain evidence="4">CGMCC 4.6609</strain>
    </source>
</reference>
<evidence type="ECO:0000256" key="2">
    <source>
        <dbReference type="ARBA" id="ARBA00023004"/>
    </source>
</evidence>
<proteinExistence type="predicted"/>
<dbReference type="SUPFAM" id="SSF140959">
    <property type="entry name" value="Indolic compounds 2,3-dioxygenase-like"/>
    <property type="match status" value="1"/>
</dbReference>
<keyword evidence="3" id="KW-0560">Oxidoreductase</keyword>
<dbReference type="GO" id="GO:0005737">
    <property type="term" value="C:cytoplasm"/>
    <property type="evidence" value="ECO:0007669"/>
    <property type="project" value="TreeGrafter"/>
</dbReference>
<dbReference type="GO" id="GO:0046872">
    <property type="term" value="F:metal ion binding"/>
    <property type="evidence" value="ECO:0007669"/>
    <property type="project" value="UniProtKB-KW"/>
</dbReference>
<dbReference type="InterPro" id="IPR037217">
    <property type="entry name" value="Trp/Indoleamine_2_3_dOase-like"/>
</dbReference>
<dbReference type="InterPro" id="IPR000898">
    <property type="entry name" value="Indolamine_dOase"/>
</dbReference>
<dbReference type="EMBL" id="FNIX01000018">
    <property type="protein sequence ID" value="SDP88785.1"/>
    <property type="molecule type" value="Genomic_DNA"/>
</dbReference>
<dbReference type="Pfam" id="PF01231">
    <property type="entry name" value="IDO"/>
    <property type="match status" value="1"/>
</dbReference>
<dbReference type="AlphaFoldDB" id="A0A1H0WE81"/>
<protein>
    <submittedName>
        <fullName evidence="3">Indoleamine 2,3-dioxygenase</fullName>
    </submittedName>
</protein>
<organism evidence="3 4">
    <name type="scientific">Lentzea jiangxiensis</name>
    <dbReference type="NCBI Taxonomy" id="641025"/>
    <lineage>
        <taxon>Bacteria</taxon>
        <taxon>Bacillati</taxon>
        <taxon>Actinomycetota</taxon>
        <taxon>Actinomycetes</taxon>
        <taxon>Pseudonocardiales</taxon>
        <taxon>Pseudonocardiaceae</taxon>
        <taxon>Lentzea</taxon>
    </lineage>
</organism>
<keyword evidence="4" id="KW-1185">Reference proteome</keyword>
<dbReference type="STRING" id="641025.SAMN05421507_118144"/>
<evidence type="ECO:0000256" key="1">
    <source>
        <dbReference type="ARBA" id="ARBA00022723"/>
    </source>
</evidence>